<name>A0A8S2SL86_9BILA</name>
<organism evidence="2 3">
    <name type="scientific">Rotaria magnacalcarata</name>
    <dbReference type="NCBI Taxonomy" id="392030"/>
    <lineage>
        <taxon>Eukaryota</taxon>
        <taxon>Metazoa</taxon>
        <taxon>Spiralia</taxon>
        <taxon>Gnathifera</taxon>
        <taxon>Rotifera</taxon>
        <taxon>Eurotatoria</taxon>
        <taxon>Bdelloidea</taxon>
        <taxon>Philodinida</taxon>
        <taxon>Philodinidae</taxon>
        <taxon>Rotaria</taxon>
    </lineage>
</organism>
<dbReference type="Proteomes" id="UP000681720">
    <property type="component" value="Unassembled WGS sequence"/>
</dbReference>
<dbReference type="InterPro" id="IPR024079">
    <property type="entry name" value="MetalloPept_cat_dom_sf"/>
</dbReference>
<dbReference type="Pfam" id="PF05649">
    <property type="entry name" value="Peptidase_M13_N"/>
    <property type="match status" value="1"/>
</dbReference>
<feature type="domain" description="Peptidase M13 N-terminal" evidence="1">
    <location>
        <begin position="2"/>
        <end position="46"/>
    </location>
</feature>
<dbReference type="PROSITE" id="PS51885">
    <property type="entry name" value="NEPRILYSIN"/>
    <property type="match status" value="1"/>
</dbReference>
<evidence type="ECO:0000259" key="1">
    <source>
        <dbReference type="Pfam" id="PF05649"/>
    </source>
</evidence>
<dbReference type="InterPro" id="IPR008753">
    <property type="entry name" value="Peptidase_M13_N"/>
</dbReference>
<feature type="non-terminal residue" evidence="2">
    <location>
        <position position="1"/>
    </location>
</feature>
<evidence type="ECO:0000313" key="2">
    <source>
        <dbReference type="EMBL" id="CAF4232964.1"/>
    </source>
</evidence>
<accession>A0A8S2SL86</accession>
<dbReference type="EMBL" id="CAJOBJ010024028">
    <property type="protein sequence ID" value="CAF4232964.1"/>
    <property type="molecule type" value="Genomic_DNA"/>
</dbReference>
<dbReference type="PANTHER" id="PTHR11733">
    <property type="entry name" value="ZINC METALLOPROTEASE FAMILY M13 NEPRILYSIN-RELATED"/>
    <property type="match status" value="1"/>
</dbReference>
<dbReference type="SUPFAM" id="SSF55486">
    <property type="entry name" value="Metalloproteases ('zincins'), catalytic domain"/>
    <property type="match status" value="1"/>
</dbReference>
<dbReference type="GO" id="GO:0004222">
    <property type="term" value="F:metalloendopeptidase activity"/>
    <property type="evidence" value="ECO:0007669"/>
    <property type="project" value="InterPro"/>
</dbReference>
<gene>
    <name evidence="2" type="ORF">GIL414_LOCUS22925</name>
</gene>
<dbReference type="GO" id="GO:0016485">
    <property type="term" value="P:protein processing"/>
    <property type="evidence" value="ECO:0007669"/>
    <property type="project" value="TreeGrafter"/>
</dbReference>
<proteinExistence type="predicted"/>
<dbReference type="InterPro" id="IPR000718">
    <property type="entry name" value="Peptidase_M13"/>
</dbReference>
<reference evidence="2" key="1">
    <citation type="submission" date="2021-02" db="EMBL/GenBank/DDBJ databases">
        <authorList>
            <person name="Nowell W R."/>
        </authorList>
    </citation>
    <scope>NUCLEOTIDE SEQUENCE</scope>
</reference>
<dbReference type="Gene3D" id="3.40.390.10">
    <property type="entry name" value="Collagenase (Catalytic Domain)"/>
    <property type="match status" value="1"/>
</dbReference>
<dbReference type="InterPro" id="IPR042089">
    <property type="entry name" value="Peptidase_M13_dom_2"/>
</dbReference>
<evidence type="ECO:0000313" key="3">
    <source>
        <dbReference type="Proteomes" id="UP000681720"/>
    </source>
</evidence>
<comment type="caution">
    <text evidence="2">The sequence shown here is derived from an EMBL/GenBank/DDBJ whole genome shotgun (WGS) entry which is preliminary data.</text>
</comment>
<protein>
    <recommendedName>
        <fullName evidence="1">Peptidase M13 N-terminal domain-containing protein</fullName>
    </recommendedName>
</protein>
<dbReference type="AlphaFoldDB" id="A0A8S2SL86"/>
<dbReference type="GO" id="GO:0005886">
    <property type="term" value="C:plasma membrane"/>
    <property type="evidence" value="ECO:0007669"/>
    <property type="project" value="TreeGrafter"/>
</dbReference>
<sequence>LKANELVENIRLSFEENLDKLQWIDGPTKKEAKKKLKKINQKIGYPDFIKNQTYLNERYGGYTIIENEYFNNEIKVSMREQRRTILKYRK</sequence>
<dbReference type="Gene3D" id="1.10.1380.10">
    <property type="entry name" value="Neutral endopeptidase , domain2"/>
    <property type="match status" value="1"/>
</dbReference>
<feature type="non-terminal residue" evidence="2">
    <location>
        <position position="90"/>
    </location>
</feature>
<dbReference type="PANTHER" id="PTHR11733:SF167">
    <property type="entry name" value="FI17812P1-RELATED"/>
    <property type="match status" value="1"/>
</dbReference>